<evidence type="ECO:0000313" key="1">
    <source>
        <dbReference type="EMBL" id="TFK74888.1"/>
    </source>
</evidence>
<name>A0ACD3B991_9AGAR</name>
<dbReference type="EMBL" id="ML208266">
    <property type="protein sequence ID" value="TFK74888.1"/>
    <property type="molecule type" value="Genomic_DNA"/>
</dbReference>
<keyword evidence="2" id="KW-1185">Reference proteome</keyword>
<protein>
    <submittedName>
        <fullName evidence="1">Uncharacterized protein</fullName>
    </submittedName>
</protein>
<accession>A0ACD3B991</accession>
<gene>
    <name evidence="1" type="ORF">BDN72DRAFT_759041</name>
</gene>
<organism evidence="1 2">
    <name type="scientific">Pluteus cervinus</name>
    <dbReference type="NCBI Taxonomy" id="181527"/>
    <lineage>
        <taxon>Eukaryota</taxon>
        <taxon>Fungi</taxon>
        <taxon>Dikarya</taxon>
        <taxon>Basidiomycota</taxon>
        <taxon>Agaricomycotina</taxon>
        <taxon>Agaricomycetes</taxon>
        <taxon>Agaricomycetidae</taxon>
        <taxon>Agaricales</taxon>
        <taxon>Pluteineae</taxon>
        <taxon>Pluteaceae</taxon>
        <taxon>Pluteus</taxon>
    </lineage>
</organism>
<proteinExistence type="predicted"/>
<dbReference type="Proteomes" id="UP000308600">
    <property type="component" value="Unassembled WGS sequence"/>
</dbReference>
<sequence length="279" mass="30270">MVGNTFPYVLKDWSDDIALAHASGIDGFALNMGIDDWQPARVADAFNAALQSGLDFKLFLSLDMSSLLCASPQDAQSLRNLVLAHITHPNQLQYNNRAFVSTFSGESCNFGEGSASQGWASQFVNHPDLQGKIYFVPAFFIDPTKFVDFKDVMDGDFNWNSGWPTQVTTSFAQSLVKSQPQVPVVNAKIALANGGASSATSLSASSSISVLEQALSKFVGSTDSDEQHLESLANLTSAKRKRTQDGGDATTKKTYMAAVSPWFFTHYGQDSYNKNVSHP</sequence>
<evidence type="ECO:0000313" key="2">
    <source>
        <dbReference type="Proteomes" id="UP000308600"/>
    </source>
</evidence>
<reference evidence="1 2" key="1">
    <citation type="journal article" date="2019" name="Nat. Ecol. Evol.">
        <title>Megaphylogeny resolves global patterns of mushroom evolution.</title>
        <authorList>
            <person name="Varga T."/>
            <person name="Krizsan K."/>
            <person name="Foldi C."/>
            <person name="Dima B."/>
            <person name="Sanchez-Garcia M."/>
            <person name="Sanchez-Ramirez S."/>
            <person name="Szollosi G.J."/>
            <person name="Szarkandi J.G."/>
            <person name="Papp V."/>
            <person name="Albert L."/>
            <person name="Andreopoulos W."/>
            <person name="Angelini C."/>
            <person name="Antonin V."/>
            <person name="Barry K.W."/>
            <person name="Bougher N.L."/>
            <person name="Buchanan P."/>
            <person name="Buyck B."/>
            <person name="Bense V."/>
            <person name="Catcheside P."/>
            <person name="Chovatia M."/>
            <person name="Cooper J."/>
            <person name="Damon W."/>
            <person name="Desjardin D."/>
            <person name="Finy P."/>
            <person name="Geml J."/>
            <person name="Haridas S."/>
            <person name="Hughes K."/>
            <person name="Justo A."/>
            <person name="Karasinski D."/>
            <person name="Kautmanova I."/>
            <person name="Kiss B."/>
            <person name="Kocsube S."/>
            <person name="Kotiranta H."/>
            <person name="LaButti K.M."/>
            <person name="Lechner B.E."/>
            <person name="Liimatainen K."/>
            <person name="Lipzen A."/>
            <person name="Lukacs Z."/>
            <person name="Mihaltcheva S."/>
            <person name="Morgado L.N."/>
            <person name="Niskanen T."/>
            <person name="Noordeloos M.E."/>
            <person name="Ohm R.A."/>
            <person name="Ortiz-Santana B."/>
            <person name="Ovrebo C."/>
            <person name="Racz N."/>
            <person name="Riley R."/>
            <person name="Savchenko A."/>
            <person name="Shiryaev A."/>
            <person name="Soop K."/>
            <person name="Spirin V."/>
            <person name="Szebenyi C."/>
            <person name="Tomsovsky M."/>
            <person name="Tulloss R.E."/>
            <person name="Uehling J."/>
            <person name="Grigoriev I.V."/>
            <person name="Vagvolgyi C."/>
            <person name="Papp T."/>
            <person name="Martin F.M."/>
            <person name="Miettinen O."/>
            <person name="Hibbett D.S."/>
            <person name="Nagy L.G."/>
        </authorList>
    </citation>
    <scope>NUCLEOTIDE SEQUENCE [LARGE SCALE GENOMIC DNA]</scope>
    <source>
        <strain evidence="1 2">NL-1719</strain>
    </source>
</reference>